<dbReference type="GO" id="GO:0005886">
    <property type="term" value="C:plasma membrane"/>
    <property type="evidence" value="ECO:0007669"/>
    <property type="project" value="UniProtKB-SubCell"/>
</dbReference>
<dbReference type="PANTHER" id="PTHR21248">
    <property type="entry name" value="CARDIOLIPIN SYNTHASE"/>
    <property type="match status" value="1"/>
</dbReference>
<dbReference type="GO" id="GO:0032049">
    <property type="term" value="P:cardiolipin biosynthetic process"/>
    <property type="evidence" value="ECO:0007669"/>
    <property type="project" value="UniProtKB-ARBA"/>
</dbReference>
<evidence type="ECO:0000259" key="7">
    <source>
        <dbReference type="PROSITE" id="PS50035"/>
    </source>
</evidence>
<dbReference type="Pfam" id="PF13091">
    <property type="entry name" value="PLDc_2"/>
    <property type="match status" value="2"/>
</dbReference>
<dbReference type="Gene3D" id="3.30.870.10">
    <property type="entry name" value="Endonuclease Chain A"/>
    <property type="match status" value="2"/>
</dbReference>
<dbReference type="SMART" id="SM00155">
    <property type="entry name" value="PLDc"/>
    <property type="match status" value="2"/>
</dbReference>
<keyword evidence="3 6" id="KW-0812">Transmembrane</keyword>
<dbReference type="EMBL" id="DYZA01000210">
    <property type="protein sequence ID" value="HJD98019.1"/>
    <property type="molecule type" value="Genomic_DNA"/>
</dbReference>
<comment type="subcellular location">
    <subcellularLocation>
        <location evidence="1">Cell membrane</location>
        <topology evidence="1">Multi-pass membrane protein</topology>
    </subcellularLocation>
</comment>
<keyword evidence="5 6" id="KW-0472">Membrane</keyword>
<dbReference type="Pfam" id="PF13396">
    <property type="entry name" value="PLDc_N"/>
    <property type="match status" value="1"/>
</dbReference>
<sequence>MESLTLLLVGALFALAGFIWAMFCCVHALLYKKDSQSALAWVACIMLLPFVGSLAYSLFGISRADSLAGRLLDEAARRQDSSDKALDRKLEAEDDGALPEAWQALSVGRFLTGRSMMRGNRLELLKNGEEAYPAMLEAIRQARRMVCLSTYIFKGDSTGQAFAEALGDAAARGVDVRLIVDGLGGMIYSLHKPWKKLRERGVKMQMFLPPRLWPPMFAVNLRTHRKVLACDGEVAFTGGMNIGDHHLVSLPGPGRVQDIHFRCTGPVATRLQEAFLMDWAFVTKLPTLPSLYAPEEKGDSHCRLVFDGLGRNREDIHELVCGVISSARRRVTIFTPYFIPPRELSGAMVSAVERGVRVDLVLPEKNNLFYVHHASRRFQGRLVEKGVRIWYQPPPFAHTKLLLVDDWYALFGSANLDPRSLFLNFELNVEAADPVFQKELSRYADEVLARSRRMSRADYENCTLPGRLFDSLCWLLSPYI</sequence>
<name>A0A921AXR1_9BACT</name>
<dbReference type="CDD" id="cd09157">
    <property type="entry name" value="PLDc_CLS_unchar2_1"/>
    <property type="match status" value="1"/>
</dbReference>
<reference evidence="8" key="2">
    <citation type="submission" date="2021-09" db="EMBL/GenBank/DDBJ databases">
        <authorList>
            <person name="Gilroy R."/>
        </authorList>
    </citation>
    <scope>NUCLEOTIDE SEQUENCE</scope>
    <source>
        <strain evidence="8">ChiGjej2B2-19336</strain>
    </source>
</reference>
<proteinExistence type="predicted"/>
<evidence type="ECO:0000256" key="3">
    <source>
        <dbReference type="ARBA" id="ARBA00022692"/>
    </source>
</evidence>
<evidence type="ECO:0000313" key="8">
    <source>
        <dbReference type="EMBL" id="HJD98019.1"/>
    </source>
</evidence>
<dbReference type="InterPro" id="IPR001736">
    <property type="entry name" value="PLipase_D/transphosphatidylase"/>
</dbReference>
<dbReference type="Proteomes" id="UP000698963">
    <property type="component" value="Unassembled WGS sequence"/>
</dbReference>
<evidence type="ECO:0000256" key="4">
    <source>
        <dbReference type="ARBA" id="ARBA00022989"/>
    </source>
</evidence>
<protein>
    <submittedName>
        <fullName evidence="8">Phospholipase D-like domain-containing protein</fullName>
    </submittedName>
</protein>
<accession>A0A921AXR1</accession>
<dbReference type="InterPro" id="IPR027379">
    <property type="entry name" value="CLS_N"/>
</dbReference>
<dbReference type="PANTHER" id="PTHR21248:SF22">
    <property type="entry name" value="PHOSPHOLIPASE D"/>
    <property type="match status" value="1"/>
</dbReference>
<comment type="caution">
    <text evidence="8">The sequence shown here is derived from an EMBL/GenBank/DDBJ whole genome shotgun (WGS) entry which is preliminary data.</text>
</comment>
<feature type="transmembrane region" description="Helical" evidence="6">
    <location>
        <begin position="38"/>
        <end position="59"/>
    </location>
</feature>
<gene>
    <name evidence="8" type="ORF">K8W16_10295</name>
</gene>
<dbReference type="GO" id="GO:0008808">
    <property type="term" value="F:cardiolipin synthase activity"/>
    <property type="evidence" value="ECO:0007669"/>
    <property type="project" value="TreeGrafter"/>
</dbReference>
<evidence type="ECO:0000256" key="6">
    <source>
        <dbReference type="SAM" id="Phobius"/>
    </source>
</evidence>
<feature type="domain" description="PLD phosphodiesterase" evidence="7">
    <location>
        <begin position="219"/>
        <end position="246"/>
    </location>
</feature>
<evidence type="ECO:0000256" key="1">
    <source>
        <dbReference type="ARBA" id="ARBA00004651"/>
    </source>
</evidence>
<dbReference type="PROSITE" id="PS50035">
    <property type="entry name" value="PLD"/>
    <property type="match status" value="2"/>
</dbReference>
<dbReference type="AlphaFoldDB" id="A0A921AXR1"/>
<dbReference type="SUPFAM" id="SSF56024">
    <property type="entry name" value="Phospholipase D/nuclease"/>
    <property type="match status" value="2"/>
</dbReference>
<feature type="transmembrane region" description="Helical" evidence="6">
    <location>
        <begin position="6"/>
        <end position="31"/>
    </location>
</feature>
<reference evidence="8" key="1">
    <citation type="journal article" date="2021" name="PeerJ">
        <title>Extensive microbial diversity within the chicken gut microbiome revealed by metagenomics and culture.</title>
        <authorList>
            <person name="Gilroy R."/>
            <person name="Ravi A."/>
            <person name="Getino M."/>
            <person name="Pursley I."/>
            <person name="Horton D.L."/>
            <person name="Alikhan N.F."/>
            <person name="Baker D."/>
            <person name="Gharbi K."/>
            <person name="Hall N."/>
            <person name="Watson M."/>
            <person name="Adriaenssens E.M."/>
            <person name="Foster-Nyarko E."/>
            <person name="Jarju S."/>
            <person name="Secka A."/>
            <person name="Antonio M."/>
            <person name="Oren A."/>
            <person name="Chaudhuri R.R."/>
            <person name="La Ragione R."/>
            <person name="Hildebrand F."/>
            <person name="Pallen M.J."/>
        </authorList>
    </citation>
    <scope>NUCLEOTIDE SEQUENCE</scope>
    <source>
        <strain evidence="8">ChiGjej2B2-19336</strain>
    </source>
</reference>
<feature type="domain" description="PLD phosphodiesterase" evidence="7">
    <location>
        <begin position="398"/>
        <end position="420"/>
    </location>
</feature>
<dbReference type="InterPro" id="IPR025202">
    <property type="entry name" value="PLD-like_dom"/>
</dbReference>
<keyword evidence="2" id="KW-1003">Cell membrane</keyword>
<evidence type="ECO:0000313" key="9">
    <source>
        <dbReference type="Proteomes" id="UP000698963"/>
    </source>
</evidence>
<dbReference type="RefSeq" id="WP_304123324.1">
    <property type="nucleotide sequence ID" value="NZ_DYZA01000210.1"/>
</dbReference>
<evidence type="ECO:0000256" key="5">
    <source>
        <dbReference type="ARBA" id="ARBA00023136"/>
    </source>
</evidence>
<organism evidence="8 9">
    <name type="scientific">Mailhella massiliensis</name>
    <dbReference type="NCBI Taxonomy" id="1903261"/>
    <lineage>
        <taxon>Bacteria</taxon>
        <taxon>Pseudomonadati</taxon>
        <taxon>Thermodesulfobacteriota</taxon>
        <taxon>Desulfovibrionia</taxon>
        <taxon>Desulfovibrionales</taxon>
        <taxon>Desulfovibrionaceae</taxon>
        <taxon>Mailhella</taxon>
    </lineage>
</organism>
<keyword evidence="4 6" id="KW-1133">Transmembrane helix</keyword>
<evidence type="ECO:0000256" key="2">
    <source>
        <dbReference type="ARBA" id="ARBA00022475"/>
    </source>
</evidence>